<dbReference type="Gene3D" id="1.20.58.760">
    <property type="entry name" value="Peptidase M41"/>
    <property type="match status" value="1"/>
</dbReference>
<keyword evidence="4 5" id="KW-0378">Hydrolase</keyword>
<feature type="compositionally biased region" description="Basic residues" evidence="6">
    <location>
        <begin position="501"/>
        <end position="511"/>
    </location>
</feature>
<evidence type="ECO:0000256" key="3">
    <source>
        <dbReference type="ARBA" id="ARBA00022563"/>
    </source>
</evidence>
<dbReference type="SUPFAM" id="SSF140990">
    <property type="entry name" value="FtsH protease domain-like"/>
    <property type="match status" value="1"/>
</dbReference>
<evidence type="ECO:0000259" key="7">
    <source>
        <dbReference type="Pfam" id="PF01227"/>
    </source>
</evidence>
<feature type="region of interest" description="Disordered" evidence="6">
    <location>
        <begin position="229"/>
        <end position="270"/>
    </location>
</feature>
<evidence type="ECO:0000259" key="8">
    <source>
        <dbReference type="Pfam" id="PF01434"/>
    </source>
</evidence>
<dbReference type="Gene3D" id="1.10.286.10">
    <property type="match status" value="1"/>
</dbReference>
<dbReference type="HAMAP" id="MF_00223">
    <property type="entry name" value="FolE"/>
    <property type="match status" value="1"/>
</dbReference>
<keyword evidence="5" id="KW-0862">Zinc</keyword>
<sequence>MDEAIDRVVAGPQKRTRIMSLEEKKRTAYHEGGHALVAAALHHTDPVTKVTILPRGRALGYTMVLPVDDKYSSSRNEMLDRLAYLLGGRVAEEMVFHDPTSGAADDIDKATALARKMITQFGMSERVGAVKLGQDSGEVFLGRDMGHQRDYSEHLAGVVDEEIRRLVEAAHDEAWQVISENRDVLDRLVLELLETESIGTARLAELFADVAKQPRRIVWLSSERRSVSERPPVLTESERRRLAQGRPADPPDDPEDESPPTQIIQIPGGGHVDPPVVDIERAERAVRELLLAIGEDPDREGLRETPGRVARSYAELFAGLRMDPAELLATTFEVDHDEMVLVRDIELYSTCEHHLVPFHGVAHVGYIPSKSGRVTGLSKIARLVDVYAKRPQIQERLTSQIADALVEHLEPRGVIVVVDCEHLCMSMRGVRKPGARTTTSAVRGQLRSPATRAEAMSLILGGLDEPSARDGHRQRHARLLQRRGALVRSRGGGGTRSGAGGRRRRHRRRRGRVDPSRCSAPERAGGARPDPAGRRRPGPHPAAGLDRHDACVGRRCGARRGGRHRQ</sequence>
<evidence type="ECO:0000256" key="5">
    <source>
        <dbReference type="HAMAP-Rule" id="MF_00223"/>
    </source>
</evidence>
<keyword evidence="3 5" id="KW-0554">One-carbon metabolism</keyword>
<dbReference type="PANTHER" id="PTHR11109:SF7">
    <property type="entry name" value="GTP CYCLOHYDROLASE 1"/>
    <property type="match status" value="1"/>
</dbReference>
<comment type="pathway">
    <text evidence="2 5">Cofactor biosynthesis; 7,8-dihydroneopterin triphosphate biosynthesis; 7,8-dihydroneopterin triphosphate from GTP: step 1/1.</text>
</comment>
<feature type="compositionally biased region" description="Gly residues" evidence="6">
    <location>
        <begin position="490"/>
        <end position="500"/>
    </location>
</feature>
<protein>
    <recommendedName>
        <fullName evidence="5">GTP cyclohydrolase 1</fullName>
        <ecNumber evidence="5">3.5.4.16</ecNumber>
    </recommendedName>
    <alternativeName>
        <fullName evidence="5">GTP cyclohydrolase I</fullName>
        <shortName evidence="5">GTP-CH-I</shortName>
    </alternativeName>
</protein>
<dbReference type="PANTHER" id="PTHR11109">
    <property type="entry name" value="GTP CYCLOHYDROLASE I"/>
    <property type="match status" value="1"/>
</dbReference>
<dbReference type="Pfam" id="PF01434">
    <property type="entry name" value="Peptidase_M41"/>
    <property type="match status" value="1"/>
</dbReference>
<feature type="binding site" evidence="5">
    <location>
        <position position="424"/>
    </location>
    <ligand>
        <name>Zn(2+)</name>
        <dbReference type="ChEBI" id="CHEBI:29105"/>
    </ligand>
</feature>
<feature type="compositionally biased region" description="Basic residues" evidence="6">
    <location>
        <begin position="472"/>
        <end position="481"/>
    </location>
</feature>
<dbReference type="PROSITE" id="PS00860">
    <property type="entry name" value="GTP_CYCLOHYDROL_1_2"/>
    <property type="match status" value="1"/>
</dbReference>
<dbReference type="InterPro" id="IPR043134">
    <property type="entry name" value="GTP-CH-I_N"/>
</dbReference>
<evidence type="ECO:0000313" key="10">
    <source>
        <dbReference type="Proteomes" id="UP001157126"/>
    </source>
</evidence>
<dbReference type="EMBL" id="BSUO01000001">
    <property type="protein sequence ID" value="GMA38364.1"/>
    <property type="molecule type" value="Genomic_DNA"/>
</dbReference>
<gene>
    <name evidence="5" type="primary">folE</name>
    <name evidence="9" type="ORF">GCM10025883_04090</name>
</gene>
<dbReference type="SUPFAM" id="SSF55620">
    <property type="entry name" value="Tetrahydrobiopterin biosynthesis enzymes-like"/>
    <property type="match status" value="1"/>
</dbReference>
<evidence type="ECO:0000256" key="2">
    <source>
        <dbReference type="ARBA" id="ARBA00005080"/>
    </source>
</evidence>
<evidence type="ECO:0000256" key="6">
    <source>
        <dbReference type="SAM" id="MobiDB-lite"/>
    </source>
</evidence>
<name>A0ABQ6IKE7_9MICO</name>
<reference evidence="10" key="1">
    <citation type="journal article" date="2019" name="Int. J. Syst. Evol. Microbiol.">
        <title>The Global Catalogue of Microorganisms (GCM) 10K type strain sequencing project: providing services to taxonomists for standard genome sequencing and annotation.</title>
        <authorList>
            <consortium name="The Broad Institute Genomics Platform"/>
            <consortium name="The Broad Institute Genome Sequencing Center for Infectious Disease"/>
            <person name="Wu L."/>
            <person name="Ma J."/>
        </authorList>
    </citation>
    <scope>NUCLEOTIDE SEQUENCE [LARGE SCALE GENOMIC DNA]</scope>
    <source>
        <strain evidence="10">NBRC 113072</strain>
    </source>
</reference>
<keyword evidence="5" id="KW-0342">GTP-binding</keyword>
<feature type="domain" description="Peptidase M41" evidence="8">
    <location>
        <begin position="17"/>
        <end position="205"/>
    </location>
</feature>
<comment type="caution">
    <text evidence="9">The sequence shown here is derived from an EMBL/GenBank/DDBJ whole genome shotgun (WGS) entry which is preliminary data.</text>
</comment>
<proteinExistence type="inferred from homology"/>
<dbReference type="PROSITE" id="PS00859">
    <property type="entry name" value="GTP_CYCLOHYDROL_1_1"/>
    <property type="match status" value="1"/>
</dbReference>
<feature type="domain" description="GTP cyclohydrolase I" evidence="7">
    <location>
        <begin position="283"/>
        <end position="459"/>
    </location>
</feature>
<evidence type="ECO:0000256" key="4">
    <source>
        <dbReference type="ARBA" id="ARBA00022801"/>
    </source>
</evidence>
<dbReference type="InterPro" id="IPR018234">
    <property type="entry name" value="GTP_CycHdrlase_I_CS"/>
</dbReference>
<evidence type="ECO:0000256" key="1">
    <source>
        <dbReference type="ARBA" id="ARBA00001052"/>
    </source>
</evidence>
<dbReference type="Gene3D" id="3.30.1130.10">
    <property type="match status" value="1"/>
</dbReference>
<keyword evidence="5" id="KW-0547">Nucleotide-binding</keyword>
<keyword evidence="5" id="KW-0479">Metal-binding</keyword>
<dbReference type="EC" id="3.5.4.16" evidence="5"/>
<dbReference type="NCBIfam" id="TIGR00063">
    <property type="entry name" value="folE"/>
    <property type="match status" value="1"/>
</dbReference>
<dbReference type="InterPro" id="IPR020602">
    <property type="entry name" value="GTP_CycHdrlase_I_dom"/>
</dbReference>
<accession>A0ABQ6IKE7</accession>
<feature type="binding site" evidence="5">
    <location>
        <position position="354"/>
    </location>
    <ligand>
        <name>Zn(2+)</name>
        <dbReference type="ChEBI" id="CHEBI:29105"/>
    </ligand>
</feature>
<feature type="binding site" evidence="5">
    <location>
        <position position="351"/>
    </location>
    <ligand>
        <name>Zn(2+)</name>
        <dbReference type="ChEBI" id="CHEBI:29105"/>
    </ligand>
</feature>
<dbReference type="InterPro" id="IPR043133">
    <property type="entry name" value="GTP-CH-I_C/QueF"/>
</dbReference>
<dbReference type="InterPro" id="IPR001474">
    <property type="entry name" value="GTP_CycHdrlase_I"/>
</dbReference>
<dbReference type="Proteomes" id="UP001157126">
    <property type="component" value="Unassembled WGS sequence"/>
</dbReference>
<evidence type="ECO:0000313" key="9">
    <source>
        <dbReference type="EMBL" id="GMA38364.1"/>
    </source>
</evidence>
<dbReference type="InterPro" id="IPR037219">
    <property type="entry name" value="Peptidase_M41-like"/>
</dbReference>
<dbReference type="Pfam" id="PF01227">
    <property type="entry name" value="GTP_cyclohydroI"/>
    <property type="match status" value="1"/>
</dbReference>
<comment type="catalytic activity">
    <reaction evidence="1 5">
        <text>GTP + H2O = 7,8-dihydroneopterin 3'-triphosphate + formate + H(+)</text>
        <dbReference type="Rhea" id="RHEA:17473"/>
        <dbReference type="ChEBI" id="CHEBI:15377"/>
        <dbReference type="ChEBI" id="CHEBI:15378"/>
        <dbReference type="ChEBI" id="CHEBI:15740"/>
        <dbReference type="ChEBI" id="CHEBI:37565"/>
        <dbReference type="ChEBI" id="CHEBI:58462"/>
        <dbReference type="EC" id="3.5.4.16"/>
    </reaction>
</comment>
<dbReference type="NCBIfam" id="NF006825">
    <property type="entry name" value="PRK09347.1-2"/>
    <property type="match status" value="1"/>
</dbReference>
<dbReference type="NCBIfam" id="NF006826">
    <property type="entry name" value="PRK09347.1-3"/>
    <property type="match status" value="1"/>
</dbReference>
<keyword evidence="10" id="KW-1185">Reference proteome</keyword>
<comment type="similarity">
    <text evidence="5">Belongs to the GTP cyclohydrolase I family.</text>
</comment>
<dbReference type="InterPro" id="IPR000642">
    <property type="entry name" value="Peptidase_M41"/>
</dbReference>
<feature type="region of interest" description="Disordered" evidence="6">
    <location>
        <begin position="463"/>
        <end position="550"/>
    </location>
</feature>
<organism evidence="9 10">
    <name type="scientific">Mobilicoccus caccae</name>
    <dbReference type="NCBI Taxonomy" id="1859295"/>
    <lineage>
        <taxon>Bacteria</taxon>
        <taxon>Bacillati</taxon>
        <taxon>Actinomycetota</taxon>
        <taxon>Actinomycetes</taxon>
        <taxon>Micrococcales</taxon>
        <taxon>Dermatophilaceae</taxon>
        <taxon>Mobilicoccus</taxon>
    </lineage>
</organism>
<comment type="subunit">
    <text evidence="5">Homopolymer.</text>
</comment>